<dbReference type="OrthoDB" id="417891at2759"/>
<comment type="caution">
    <text evidence="3">The sequence shown here is derived from an EMBL/GenBank/DDBJ whole genome shotgun (WGS) entry which is preliminary data.</text>
</comment>
<dbReference type="InterPro" id="IPR020904">
    <property type="entry name" value="Sc_DH/Rdtase_CS"/>
</dbReference>
<keyword evidence="1" id="KW-0521">NADP</keyword>
<protein>
    <submittedName>
        <fullName evidence="3">OAR1</fullName>
    </submittedName>
</protein>
<reference evidence="3 4" key="1">
    <citation type="journal article" date="2021" name="DNA Res.">
        <title>Genome analysis of Candida subhashii reveals its hybrid nature and dual mitochondrial genome conformations.</title>
        <authorList>
            <person name="Mixao V."/>
            <person name="Hegedusova E."/>
            <person name="Saus E."/>
            <person name="Pryszcz L.P."/>
            <person name="Cillingova A."/>
            <person name="Nosek J."/>
            <person name="Gabaldon T."/>
        </authorList>
    </citation>
    <scope>NUCLEOTIDE SEQUENCE [LARGE SCALE GENOMIC DNA]</scope>
    <source>
        <strain evidence="3 4">CBS 10753</strain>
    </source>
</reference>
<dbReference type="CDD" id="cd05233">
    <property type="entry name" value="SDR_c"/>
    <property type="match status" value="1"/>
</dbReference>
<keyword evidence="4" id="KW-1185">Reference proteome</keyword>
<gene>
    <name evidence="3" type="ORF">J8A68_004271</name>
</gene>
<dbReference type="PANTHER" id="PTHR42760:SF133">
    <property type="entry name" value="3-OXOACYL-[ACYL-CARRIER-PROTEIN] REDUCTASE"/>
    <property type="match status" value="1"/>
</dbReference>
<dbReference type="EMBL" id="JAGSYN010000182">
    <property type="protein sequence ID" value="KAG7662261.1"/>
    <property type="molecule type" value="Genomic_DNA"/>
</dbReference>
<evidence type="ECO:0000256" key="1">
    <source>
        <dbReference type="ARBA" id="ARBA00022857"/>
    </source>
</evidence>
<dbReference type="GeneID" id="73471071"/>
<evidence type="ECO:0000313" key="3">
    <source>
        <dbReference type="EMBL" id="KAG7662261.1"/>
    </source>
</evidence>
<evidence type="ECO:0000256" key="2">
    <source>
        <dbReference type="ARBA" id="ARBA00023002"/>
    </source>
</evidence>
<dbReference type="GO" id="GO:0006633">
    <property type="term" value="P:fatty acid biosynthetic process"/>
    <property type="evidence" value="ECO:0007669"/>
    <property type="project" value="TreeGrafter"/>
</dbReference>
<dbReference type="AlphaFoldDB" id="A0A8J5QJL2"/>
<dbReference type="RefSeq" id="XP_049262494.1">
    <property type="nucleotide sequence ID" value="XM_049408212.1"/>
</dbReference>
<dbReference type="PROSITE" id="PS00061">
    <property type="entry name" value="ADH_SHORT"/>
    <property type="match status" value="1"/>
</dbReference>
<dbReference type="InterPro" id="IPR002347">
    <property type="entry name" value="SDR_fam"/>
</dbReference>
<dbReference type="Pfam" id="PF00106">
    <property type="entry name" value="adh_short"/>
    <property type="match status" value="1"/>
</dbReference>
<keyword evidence="2" id="KW-0560">Oxidoreductase</keyword>
<dbReference type="GO" id="GO:0048038">
    <property type="term" value="F:quinone binding"/>
    <property type="evidence" value="ECO:0007669"/>
    <property type="project" value="TreeGrafter"/>
</dbReference>
<sequence>MFSGQIALITGGSRGIGLAIAKQLASQGATIKLLARDESLLQTGFQQLSTSHEQQHQYKCFDLMELTKGNTNEDILQYVGHNNTMLVNCAGITTHSLLHQTSQRDIIDTINLNLTIPIILSQLSIKSMIRLRKKKPSILNISSVLSFTDYLVAGTSVYAASKAGLLGFTSSLAHELKGRVRVNSLLPGLVKETDMGSNANLDENLSAISLESVVQEALRILGDSNVNGQCVILDKEDTSSILKSLS</sequence>
<proteinExistence type="predicted"/>
<evidence type="ECO:0000313" key="4">
    <source>
        <dbReference type="Proteomes" id="UP000694255"/>
    </source>
</evidence>
<organism evidence="3 4">
    <name type="scientific">[Candida] subhashii</name>
    <dbReference type="NCBI Taxonomy" id="561895"/>
    <lineage>
        <taxon>Eukaryota</taxon>
        <taxon>Fungi</taxon>
        <taxon>Dikarya</taxon>
        <taxon>Ascomycota</taxon>
        <taxon>Saccharomycotina</taxon>
        <taxon>Pichiomycetes</taxon>
        <taxon>Debaryomycetaceae</taxon>
        <taxon>Spathaspora</taxon>
    </lineage>
</organism>
<accession>A0A8J5QJL2</accession>
<name>A0A8J5QJL2_9ASCO</name>
<dbReference type="PANTHER" id="PTHR42760">
    <property type="entry name" value="SHORT-CHAIN DEHYDROGENASES/REDUCTASES FAMILY MEMBER"/>
    <property type="match status" value="1"/>
</dbReference>
<dbReference type="Proteomes" id="UP000694255">
    <property type="component" value="Unassembled WGS sequence"/>
</dbReference>
<dbReference type="GO" id="GO:0016616">
    <property type="term" value="F:oxidoreductase activity, acting on the CH-OH group of donors, NAD or NADP as acceptor"/>
    <property type="evidence" value="ECO:0007669"/>
    <property type="project" value="TreeGrafter"/>
</dbReference>